<comment type="similarity">
    <text evidence="2">Belongs to the YkuD family.</text>
</comment>
<evidence type="ECO:0000256" key="2">
    <source>
        <dbReference type="ARBA" id="ARBA00005992"/>
    </source>
</evidence>
<dbReference type="EMBL" id="SMSI01000001">
    <property type="protein sequence ID" value="TDH38954.1"/>
    <property type="molecule type" value="Genomic_DNA"/>
</dbReference>
<evidence type="ECO:0000259" key="9">
    <source>
        <dbReference type="PROSITE" id="PS52029"/>
    </source>
</evidence>
<evidence type="ECO:0000256" key="7">
    <source>
        <dbReference type="PROSITE-ProRule" id="PRU01373"/>
    </source>
</evidence>
<proteinExistence type="inferred from homology"/>
<keyword evidence="4 7" id="KW-0133">Cell shape</keyword>
<evidence type="ECO:0000256" key="5">
    <source>
        <dbReference type="ARBA" id="ARBA00022984"/>
    </source>
</evidence>
<dbReference type="Gene3D" id="1.10.101.10">
    <property type="entry name" value="PGBD-like superfamily/PGBD"/>
    <property type="match status" value="1"/>
</dbReference>
<dbReference type="GO" id="GO:0016740">
    <property type="term" value="F:transferase activity"/>
    <property type="evidence" value="ECO:0007669"/>
    <property type="project" value="UniProtKB-KW"/>
</dbReference>
<feature type="chain" id="PRO_5020805680" evidence="8">
    <location>
        <begin position="35"/>
        <end position="433"/>
    </location>
</feature>
<dbReference type="InterPro" id="IPR002477">
    <property type="entry name" value="Peptidoglycan-bd-like"/>
</dbReference>
<dbReference type="PROSITE" id="PS52029">
    <property type="entry name" value="LD_TPASE"/>
    <property type="match status" value="1"/>
</dbReference>
<feature type="active site" description="Nucleophile" evidence="7">
    <location>
        <position position="345"/>
    </location>
</feature>
<dbReference type="InterPro" id="IPR036366">
    <property type="entry name" value="PGBDSf"/>
</dbReference>
<feature type="domain" description="L,D-TPase catalytic" evidence="9">
    <location>
        <begin position="196"/>
        <end position="385"/>
    </location>
</feature>
<evidence type="ECO:0000256" key="1">
    <source>
        <dbReference type="ARBA" id="ARBA00004752"/>
    </source>
</evidence>
<dbReference type="Gene3D" id="2.40.440.10">
    <property type="entry name" value="L,D-transpeptidase catalytic domain-like"/>
    <property type="match status" value="1"/>
</dbReference>
<evidence type="ECO:0000313" key="11">
    <source>
        <dbReference type="Proteomes" id="UP000295131"/>
    </source>
</evidence>
<keyword evidence="6 7" id="KW-0961">Cell wall biogenesis/degradation</keyword>
<dbReference type="GO" id="GO:0071555">
    <property type="term" value="P:cell wall organization"/>
    <property type="evidence" value="ECO:0007669"/>
    <property type="project" value="UniProtKB-UniRule"/>
</dbReference>
<keyword evidence="8" id="KW-0732">Signal</keyword>
<dbReference type="SUPFAM" id="SSF47090">
    <property type="entry name" value="PGBD-like"/>
    <property type="match status" value="1"/>
</dbReference>
<organism evidence="10 11">
    <name type="scientific">Pseudohoeflea suaedae</name>
    <dbReference type="NCBI Taxonomy" id="877384"/>
    <lineage>
        <taxon>Bacteria</taxon>
        <taxon>Pseudomonadati</taxon>
        <taxon>Pseudomonadota</taxon>
        <taxon>Alphaproteobacteria</taxon>
        <taxon>Hyphomicrobiales</taxon>
        <taxon>Rhizobiaceae</taxon>
        <taxon>Pseudohoeflea</taxon>
    </lineage>
</organism>
<keyword evidence="5 7" id="KW-0573">Peptidoglycan synthesis</keyword>
<reference evidence="10 11" key="1">
    <citation type="journal article" date="2013" name="Int. J. Syst. Evol. Microbiol.">
        <title>Hoeflea suaedae sp. nov., an endophytic bacterium isolated from the root of the halophyte Suaeda maritima.</title>
        <authorList>
            <person name="Chung E.J."/>
            <person name="Park J.A."/>
            <person name="Pramanik P."/>
            <person name="Bibi F."/>
            <person name="Jeon C.O."/>
            <person name="Chung Y.R."/>
        </authorList>
    </citation>
    <scope>NUCLEOTIDE SEQUENCE [LARGE SCALE GENOMIC DNA]</scope>
    <source>
        <strain evidence="10 11">YC6898</strain>
    </source>
</reference>
<dbReference type="InterPro" id="IPR038063">
    <property type="entry name" value="Transpep_catalytic_dom"/>
</dbReference>
<evidence type="ECO:0000256" key="8">
    <source>
        <dbReference type="SAM" id="SignalP"/>
    </source>
</evidence>
<dbReference type="GO" id="GO:0008360">
    <property type="term" value="P:regulation of cell shape"/>
    <property type="evidence" value="ECO:0007669"/>
    <property type="project" value="UniProtKB-UniRule"/>
</dbReference>
<dbReference type="PANTHER" id="PTHR41533">
    <property type="entry name" value="L,D-TRANSPEPTIDASE HI_1667-RELATED"/>
    <property type="match status" value="1"/>
</dbReference>
<dbReference type="InterPro" id="IPR052905">
    <property type="entry name" value="LD-transpeptidase_YkuD-like"/>
</dbReference>
<feature type="active site" description="Proton donor/acceptor" evidence="7">
    <location>
        <position position="326"/>
    </location>
</feature>
<dbReference type="Proteomes" id="UP000295131">
    <property type="component" value="Unassembled WGS sequence"/>
</dbReference>
<gene>
    <name evidence="10" type="ORF">E2A64_07650</name>
</gene>
<keyword evidence="11" id="KW-1185">Reference proteome</keyword>
<dbReference type="RefSeq" id="WP_133283787.1">
    <property type="nucleotide sequence ID" value="NZ_SMSI01000001.1"/>
</dbReference>
<dbReference type="Pfam" id="PF01471">
    <property type="entry name" value="PG_binding_1"/>
    <property type="match status" value="1"/>
</dbReference>
<dbReference type="PROSITE" id="PS51318">
    <property type="entry name" value="TAT"/>
    <property type="match status" value="1"/>
</dbReference>
<dbReference type="InterPro" id="IPR036365">
    <property type="entry name" value="PGBD-like_sf"/>
</dbReference>
<dbReference type="AlphaFoldDB" id="A0A4R5PPD8"/>
<accession>A0A4R5PPD8</accession>
<dbReference type="UniPathway" id="UPA00219"/>
<dbReference type="GO" id="GO:0009252">
    <property type="term" value="P:peptidoglycan biosynthetic process"/>
    <property type="evidence" value="ECO:0007669"/>
    <property type="project" value="UniProtKB-UniPathway"/>
</dbReference>
<evidence type="ECO:0000256" key="3">
    <source>
        <dbReference type="ARBA" id="ARBA00022679"/>
    </source>
</evidence>
<dbReference type="InterPro" id="IPR006311">
    <property type="entry name" value="TAT_signal"/>
</dbReference>
<dbReference type="SUPFAM" id="SSF141523">
    <property type="entry name" value="L,D-transpeptidase catalytic domain-like"/>
    <property type="match status" value="1"/>
</dbReference>
<dbReference type="CDD" id="cd16913">
    <property type="entry name" value="YkuD_like"/>
    <property type="match status" value="1"/>
</dbReference>
<dbReference type="Pfam" id="PF03734">
    <property type="entry name" value="YkuD"/>
    <property type="match status" value="1"/>
</dbReference>
<evidence type="ECO:0000313" key="10">
    <source>
        <dbReference type="EMBL" id="TDH38954.1"/>
    </source>
</evidence>
<evidence type="ECO:0000256" key="4">
    <source>
        <dbReference type="ARBA" id="ARBA00022960"/>
    </source>
</evidence>
<dbReference type="GO" id="GO:0004180">
    <property type="term" value="F:carboxypeptidase activity"/>
    <property type="evidence" value="ECO:0007669"/>
    <property type="project" value="UniProtKB-ARBA"/>
</dbReference>
<comment type="caution">
    <text evidence="10">The sequence shown here is derived from an EMBL/GenBank/DDBJ whole genome shotgun (WGS) entry which is preliminary data.</text>
</comment>
<sequence>MTKPNAPRSLPRRMFLGGATSLAALAAASGTAMAQASIMDIIKAPRRGNWDDQFDAKSSRAVKQVATKVPITSQETVGYVERSIYQYQEIVSRGGWPNVPANEKLQLGNVSPNVRVLRQRLMISGDLDSTAGVSDSFDSYVDGAVKRFQARHGLPADGVLGTYSYKALNVSANIRLGQLQTNLVRLNAMSGFLGDRYVMVNIPAAQIEAVENGRVAQRHTAIVGKIDRQTPILNSKINEVILNPYWTSPRSIIQKDIMPLMRKDPTYLERNSIRLFDGEGNEVSPDTVDWNAEKAPNLMFRQDPGKINAMASTKINFPNPHAVYMHDTPQQSLFGQLMRFESSGCVRVQNVRDLSTWLLRDTPGWSRQQIEQTIQTGNNTPISLVDPVPVYFVYITAWASEDGVVQFRDDIYERDGVDELAMQTNYATEEGVQ</sequence>
<dbReference type="OrthoDB" id="9778545at2"/>
<name>A0A4R5PPD8_9HYPH</name>
<evidence type="ECO:0000256" key="6">
    <source>
        <dbReference type="ARBA" id="ARBA00023316"/>
    </source>
</evidence>
<comment type="pathway">
    <text evidence="1 7">Cell wall biogenesis; peptidoglycan biosynthesis.</text>
</comment>
<dbReference type="PANTHER" id="PTHR41533:SF1">
    <property type="entry name" value="L,D-TRANSPEPTIDASE YCBB-RELATED"/>
    <property type="match status" value="1"/>
</dbReference>
<feature type="signal peptide" evidence="8">
    <location>
        <begin position="1"/>
        <end position="34"/>
    </location>
</feature>
<dbReference type="InterPro" id="IPR005490">
    <property type="entry name" value="LD_TPept_cat_dom"/>
</dbReference>
<protein>
    <submittedName>
        <fullName evidence="10">Murein L,D-transpeptidase</fullName>
    </submittedName>
</protein>
<keyword evidence="3" id="KW-0808">Transferase</keyword>